<proteinExistence type="predicted"/>
<dbReference type="eggNOG" id="COG0385">
    <property type="taxonomic scope" value="Bacteria"/>
</dbReference>
<dbReference type="EMBL" id="CP001998">
    <property type="protein sequence ID" value="ADE54362.1"/>
    <property type="molecule type" value="Genomic_DNA"/>
</dbReference>
<feature type="transmembrane region" description="Helical" evidence="1">
    <location>
        <begin position="101"/>
        <end position="124"/>
    </location>
</feature>
<dbReference type="Proteomes" id="UP000000925">
    <property type="component" value="Chromosome"/>
</dbReference>
<feature type="transmembrane region" description="Helical" evidence="1">
    <location>
        <begin position="301"/>
        <end position="322"/>
    </location>
</feature>
<dbReference type="InterPro" id="IPR016833">
    <property type="entry name" value="Put_Na-Bile_cotransptr"/>
</dbReference>
<evidence type="ECO:0000313" key="2">
    <source>
        <dbReference type="EMBL" id="ADE54362.1"/>
    </source>
</evidence>
<feature type="transmembrane region" description="Helical" evidence="1">
    <location>
        <begin position="161"/>
        <end position="181"/>
    </location>
</feature>
<feature type="transmembrane region" description="Helical" evidence="1">
    <location>
        <begin position="38"/>
        <end position="57"/>
    </location>
</feature>
<reference evidence="2 3" key="1">
    <citation type="journal article" date="2010" name="Stand. Genomic Sci.">
        <title>Complete genome sequence of Coraliomargarita akajimensis type strain (04OKA010-24).</title>
        <authorList>
            <person name="Mavromatis K."/>
            <person name="Abt B."/>
            <person name="Brambilla E."/>
            <person name="Lapidus A."/>
            <person name="Copeland A."/>
            <person name="Deshpande S."/>
            <person name="Nolan M."/>
            <person name="Lucas S."/>
            <person name="Tice H."/>
            <person name="Cheng J.F."/>
            <person name="Han C."/>
            <person name="Detter J.C."/>
            <person name="Woyke T."/>
            <person name="Goodwin L."/>
            <person name="Pitluck S."/>
            <person name="Held B."/>
            <person name="Brettin T."/>
            <person name="Tapia R."/>
            <person name="Ivanova N."/>
            <person name="Mikhailova N."/>
            <person name="Pati A."/>
            <person name="Liolios K."/>
            <person name="Chen A."/>
            <person name="Palaniappan K."/>
            <person name="Land M."/>
            <person name="Hauser L."/>
            <person name="Chang Y.J."/>
            <person name="Jeffries C.D."/>
            <person name="Rohde M."/>
            <person name="Goker M."/>
            <person name="Bristow J."/>
            <person name="Eisen J.A."/>
            <person name="Markowitz V."/>
            <person name="Hugenholtz P."/>
            <person name="Klenk H.P."/>
            <person name="Kyrpides N.C."/>
        </authorList>
    </citation>
    <scope>NUCLEOTIDE SEQUENCE [LARGE SCALE GENOMIC DNA]</scope>
    <source>
        <strain evidence="3">DSM 45221 / IAM 15411 / JCM 23193 / KCTC 12865</strain>
    </source>
</reference>
<feature type="transmembrane region" description="Helical" evidence="1">
    <location>
        <begin position="202"/>
        <end position="221"/>
    </location>
</feature>
<keyword evidence="1" id="KW-0472">Membrane</keyword>
<dbReference type="KEGG" id="caa:Caka_1342"/>
<dbReference type="Pfam" id="PF13593">
    <property type="entry name" value="SBF_like"/>
    <property type="match status" value="1"/>
</dbReference>
<protein>
    <submittedName>
        <fullName evidence="2">Bile acid:sodium symporter</fullName>
    </submittedName>
</protein>
<feature type="transmembrane region" description="Helical" evidence="1">
    <location>
        <begin position="233"/>
        <end position="255"/>
    </location>
</feature>
<feature type="transmembrane region" description="Helical" evidence="1">
    <location>
        <begin position="69"/>
        <end position="89"/>
    </location>
</feature>
<dbReference type="OrthoDB" id="9792271at2"/>
<accession>D5EIW3</accession>
<feature type="transmembrane region" description="Helical" evidence="1">
    <location>
        <begin position="136"/>
        <end position="155"/>
    </location>
</feature>
<dbReference type="InterPro" id="IPR038770">
    <property type="entry name" value="Na+/solute_symporter_sf"/>
</dbReference>
<evidence type="ECO:0000313" key="3">
    <source>
        <dbReference type="Proteomes" id="UP000000925"/>
    </source>
</evidence>
<sequence>MLANLRTHGFTLWLILAVALAIWIPELAADGGLLRSEVTTLLGVMVIFFLQGLSLPTEELTLGYMPKRLHVFVLLWNFLLFPVLTVGLLRLVGSGLSEEFHLAFGLLAIMPTTVASAIAFTSLAGGATSNAIFSTIYSNVAAVWLVPAVCVAYLASSLDVVVPLFPLLAKLVCLILAPLVFGQVIHRMFPAKAALIGGRSKWVSQLIIVYIVHAAFANGVQSGVLQTVSVGDLWRIGCLCFALLVLVSTLVWGSSSVIRLRRPERIAAFFCASQKSLATGLPLATSILAATGGVLESSLLILPLMIYHPLQLMCAGVLCGWLNRGRAKE</sequence>
<organism evidence="2 3">
    <name type="scientific">Coraliomargarita akajimensis (strain DSM 45221 / IAM 15411 / JCM 23193 / KCTC 12865 / 04OKA010-24)</name>
    <dbReference type="NCBI Taxonomy" id="583355"/>
    <lineage>
        <taxon>Bacteria</taxon>
        <taxon>Pseudomonadati</taxon>
        <taxon>Verrucomicrobiota</taxon>
        <taxon>Opitutia</taxon>
        <taxon>Puniceicoccales</taxon>
        <taxon>Coraliomargaritaceae</taxon>
        <taxon>Coraliomargarita</taxon>
    </lineage>
</organism>
<dbReference type="PANTHER" id="PTHR18640:SF5">
    <property type="entry name" value="SODIUM_BILE ACID COTRANSPORTER 7"/>
    <property type="match status" value="1"/>
</dbReference>
<keyword evidence="3" id="KW-1185">Reference proteome</keyword>
<dbReference type="HOGENOM" id="CLU_039013_1_0_0"/>
<feature type="transmembrane region" description="Helical" evidence="1">
    <location>
        <begin position="276"/>
        <end position="295"/>
    </location>
</feature>
<keyword evidence="1" id="KW-1133">Transmembrane helix</keyword>
<dbReference type="AlphaFoldDB" id="D5EIW3"/>
<gene>
    <name evidence="2" type="ordered locus">Caka_1342</name>
</gene>
<dbReference type="PANTHER" id="PTHR18640">
    <property type="entry name" value="SOLUTE CARRIER FAMILY 10 MEMBER 7"/>
    <property type="match status" value="1"/>
</dbReference>
<evidence type="ECO:0000256" key="1">
    <source>
        <dbReference type="SAM" id="Phobius"/>
    </source>
</evidence>
<dbReference type="Gene3D" id="1.20.1530.20">
    <property type="match status" value="1"/>
</dbReference>
<dbReference type="GO" id="GO:0005886">
    <property type="term" value="C:plasma membrane"/>
    <property type="evidence" value="ECO:0007669"/>
    <property type="project" value="TreeGrafter"/>
</dbReference>
<keyword evidence="1" id="KW-0812">Transmembrane</keyword>
<name>D5EIW3_CORAD</name>